<dbReference type="Ensembl" id="ENSEEET00000064660.1">
    <property type="protein sequence ID" value="ENSEEEP00000058004.1"/>
    <property type="gene ID" value="ENSEEEG00000027232.1"/>
</dbReference>
<dbReference type="Proteomes" id="UP000314983">
    <property type="component" value="Chromosome 14"/>
</dbReference>
<keyword evidence="3" id="KW-1185">Reference proteome</keyword>
<dbReference type="GeneTree" id="ENSGT00940000154244"/>
<reference evidence="2" key="2">
    <citation type="submission" date="2025-08" db="UniProtKB">
        <authorList>
            <consortium name="Ensembl"/>
        </authorList>
    </citation>
    <scope>IDENTIFICATION</scope>
</reference>
<keyword evidence="1" id="KW-0812">Transmembrane</keyword>
<reference evidence="2 3" key="1">
    <citation type="submission" date="2020-05" db="EMBL/GenBank/DDBJ databases">
        <title>Electrophorus electricus (electric eel) genome, fEleEle1, primary haplotype.</title>
        <authorList>
            <person name="Myers G."/>
            <person name="Meyer A."/>
            <person name="Fedrigo O."/>
            <person name="Formenti G."/>
            <person name="Rhie A."/>
            <person name="Tracey A."/>
            <person name="Sims Y."/>
            <person name="Jarvis E.D."/>
        </authorList>
    </citation>
    <scope>NUCLEOTIDE SEQUENCE [LARGE SCALE GENOMIC DNA]</scope>
</reference>
<keyword evidence="1" id="KW-1133">Transmembrane helix</keyword>
<evidence type="ECO:0000256" key="1">
    <source>
        <dbReference type="SAM" id="Phobius"/>
    </source>
</evidence>
<dbReference type="PANTHER" id="PTHR24417:SF0">
    <property type="entry name" value="SERINE_THREONINE-PROTEIN KINASE LMTK1"/>
    <property type="match status" value="1"/>
</dbReference>
<reference evidence="2" key="3">
    <citation type="submission" date="2025-09" db="UniProtKB">
        <authorList>
            <consortium name="Ensembl"/>
        </authorList>
    </citation>
    <scope>IDENTIFICATION</scope>
</reference>
<keyword evidence="1" id="KW-0472">Membrane</keyword>
<feature type="transmembrane region" description="Helical" evidence="1">
    <location>
        <begin position="20"/>
        <end position="46"/>
    </location>
</feature>
<dbReference type="GO" id="GO:0004713">
    <property type="term" value="F:protein tyrosine kinase activity"/>
    <property type="evidence" value="ECO:0007669"/>
    <property type="project" value="TreeGrafter"/>
</dbReference>
<evidence type="ECO:0000313" key="3">
    <source>
        <dbReference type="Proteomes" id="UP000314983"/>
    </source>
</evidence>
<proteinExistence type="predicted"/>
<accession>A0AAY5EN48</accession>
<dbReference type="GO" id="GO:0007420">
    <property type="term" value="P:brain development"/>
    <property type="evidence" value="ECO:0007669"/>
    <property type="project" value="TreeGrafter"/>
</dbReference>
<dbReference type="AlphaFoldDB" id="A0AAY5EN48"/>
<protein>
    <submittedName>
        <fullName evidence="2">Uncharacterized protein</fullName>
    </submittedName>
</protein>
<organism evidence="2 3">
    <name type="scientific">Electrophorus electricus</name>
    <name type="common">Electric eel</name>
    <name type="synonym">Gymnotus electricus</name>
    <dbReference type="NCBI Taxonomy" id="8005"/>
    <lineage>
        <taxon>Eukaryota</taxon>
        <taxon>Metazoa</taxon>
        <taxon>Chordata</taxon>
        <taxon>Craniata</taxon>
        <taxon>Vertebrata</taxon>
        <taxon>Euteleostomi</taxon>
        <taxon>Actinopterygii</taxon>
        <taxon>Neopterygii</taxon>
        <taxon>Teleostei</taxon>
        <taxon>Ostariophysi</taxon>
        <taxon>Gymnotiformes</taxon>
        <taxon>Gymnotoidei</taxon>
        <taxon>Gymnotidae</taxon>
        <taxon>Electrophorus</taxon>
    </lineage>
</organism>
<dbReference type="PANTHER" id="PTHR24417">
    <property type="entry name" value="SERINE/THREONINE-PROTEIN KINASE LMTK1"/>
    <property type="match status" value="1"/>
</dbReference>
<evidence type="ECO:0000313" key="2">
    <source>
        <dbReference type="Ensembl" id="ENSEEEP00000058004.1"/>
    </source>
</evidence>
<sequence>NPKPWALIFLMFPCPLSDLSWSSSLAVVAVSFSGLFTFVFLMLACLCCKKGEIGFKEFENAEGDEYQVNMSTLASPASGSSTDVYVLPLTEVSLPVAKQPLTEVSLPVAKQPARSGELPTHLQLLMVHSL</sequence>
<name>A0AAY5EN48_ELEEL</name>